<feature type="region of interest" description="Disordered" evidence="1">
    <location>
        <begin position="1"/>
        <end position="22"/>
    </location>
</feature>
<keyword evidence="2" id="KW-0812">Transmembrane</keyword>
<accession>S3DAQ7</accession>
<gene>
    <name evidence="3" type="ORF">GLAREA_07212</name>
</gene>
<dbReference type="GeneID" id="19466265"/>
<dbReference type="OrthoDB" id="3552226at2759"/>
<evidence type="ECO:0000256" key="1">
    <source>
        <dbReference type="SAM" id="MobiDB-lite"/>
    </source>
</evidence>
<reference evidence="3 4" key="1">
    <citation type="journal article" date="2013" name="BMC Genomics">
        <title>Genomics-driven discovery of the pneumocandin biosynthetic gene cluster in the fungus Glarea lozoyensis.</title>
        <authorList>
            <person name="Chen L."/>
            <person name="Yue Q."/>
            <person name="Zhang X."/>
            <person name="Xiang M."/>
            <person name="Wang C."/>
            <person name="Li S."/>
            <person name="Che Y."/>
            <person name="Ortiz-Lopez F.J."/>
            <person name="Bills G.F."/>
            <person name="Liu X."/>
            <person name="An Z."/>
        </authorList>
    </citation>
    <scope>NUCLEOTIDE SEQUENCE [LARGE SCALE GENOMIC DNA]</scope>
    <source>
        <strain evidence="4">ATCC 20868 / MF5171</strain>
    </source>
</reference>
<keyword evidence="4" id="KW-1185">Reference proteome</keyword>
<evidence type="ECO:0000313" key="4">
    <source>
        <dbReference type="Proteomes" id="UP000016922"/>
    </source>
</evidence>
<evidence type="ECO:0000256" key="2">
    <source>
        <dbReference type="SAM" id="Phobius"/>
    </source>
</evidence>
<proteinExistence type="predicted"/>
<evidence type="ECO:0000313" key="3">
    <source>
        <dbReference type="EMBL" id="EPE34199.1"/>
    </source>
</evidence>
<dbReference type="EMBL" id="KE145357">
    <property type="protein sequence ID" value="EPE34199.1"/>
    <property type="molecule type" value="Genomic_DNA"/>
</dbReference>
<dbReference type="RefSeq" id="XP_008079351.1">
    <property type="nucleotide sequence ID" value="XM_008081160.1"/>
</dbReference>
<protein>
    <submittedName>
        <fullName evidence="3">Uncharacterized protein</fullName>
    </submittedName>
</protein>
<feature type="transmembrane region" description="Helical" evidence="2">
    <location>
        <begin position="66"/>
        <end position="87"/>
    </location>
</feature>
<dbReference type="Proteomes" id="UP000016922">
    <property type="component" value="Unassembled WGS sequence"/>
</dbReference>
<feature type="transmembrane region" description="Helical" evidence="2">
    <location>
        <begin position="99"/>
        <end position="118"/>
    </location>
</feature>
<dbReference type="KEGG" id="glz:GLAREA_07212"/>
<dbReference type="AlphaFoldDB" id="S3DAQ7"/>
<name>S3DAQ7_GLAL2</name>
<sequence length="139" mass="15230">MSSGISKSKHTAPSTKDDEPPVVSLDSPFLALAERGYRYQKHTISIPDRYGFFSAGPPNEQVRQGILFVLLFITVLLQIGLGASVAIVNARRSDTRPFWPLPVVCSLLDGGLVALIWISECGKRGRENDCDLKDGEKTN</sequence>
<keyword evidence="2" id="KW-0472">Membrane</keyword>
<keyword evidence="2" id="KW-1133">Transmembrane helix</keyword>
<dbReference type="HOGENOM" id="CLU_1845286_0_0_1"/>
<organism evidence="3 4">
    <name type="scientific">Glarea lozoyensis (strain ATCC 20868 / MF5171)</name>
    <dbReference type="NCBI Taxonomy" id="1116229"/>
    <lineage>
        <taxon>Eukaryota</taxon>
        <taxon>Fungi</taxon>
        <taxon>Dikarya</taxon>
        <taxon>Ascomycota</taxon>
        <taxon>Pezizomycotina</taxon>
        <taxon>Leotiomycetes</taxon>
        <taxon>Helotiales</taxon>
        <taxon>Helotiaceae</taxon>
        <taxon>Glarea</taxon>
    </lineage>
</organism>
<feature type="compositionally biased region" description="Polar residues" evidence="1">
    <location>
        <begin position="1"/>
        <end position="14"/>
    </location>
</feature>